<proteinExistence type="predicted"/>
<dbReference type="Proteomes" id="UP001157915">
    <property type="component" value="Unassembled WGS sequence"/>
</dbReference>
<evidence type="ECO:0008006" key="3">
    <source>
        <dbReference type="Google" id="ProtNLM"/>
    </source>
</evidence>
<reference evidence="1 2" key="1">
    <citation type="submission" date="2017-05" db="EMBL/GenBank/DDBJ databases">
        <authorList>
            <person name="Varghese N."/>
            <person name="Submissions S."/>
        </authorList>
    </citation>
    <scope>NUCLEOTIDE SEQUENCE [LARGE SCALE GENOMIC DNA]</scope>
    <source>
        <strain evidence="1 2">DSM 15360</strain>
    </source>
</reference>
<dbReference type="PROSITE" id="PS51257">
    <property type="entry name" value="PROKAR_LIPOPROTEIN"/>
    <property type="match status" value="1"/>
</dbReference>
<protein>
    <recommendedName>
        <fullName evidence="3">DUF4221 domain-containing protein</fullName>
    </recommendedName>
</protein>
<sequence>MKLQFTHFFICSIAISLLSCGEKTENNSITKSFSLEITDSVQIDYMGEMMLLDYDPKADKYLLATDSYYEYLEVDGDGKILNHNKFNQDGIDAVGQALGLGYFNGDVTVFNPPEGYFRFQDSSKVGEVTIPYPHQAFMMYPKLGMFESEGKIYYPKPWPETLAVNFEEGEFYQALLHLPIIEAQDMETGDTLGVLSLPESSALLDDEVKGFPIPVYTVDGEKLLLSMWFTPEIYVYNKVGGKFEYEKTVDVDIPGWIPTTSVPLDKAEQFFTENQKKRPGNLTNILVSGDYFIAIYNRGLSEEEKAQLGPPTRDGLAARKKDPNYAAIFDKDFNQLATNVPFPITSNFPNVVNKKGELVVSKVAGLSETEDDGIVLYKLKLVSK</sequence>
<organism evidence="1 2">
    <name type="scientific">Algoriphagus winogradskyi</name>
    <dbReference type="NCBI Taxonomy" id="237017"/>
    <lineage>
        <taxon>Bacteria</taxon>
        <taxon>Pseudomonadati</taxon>
        <taxon>Bacteroidota</taxon>
        <taxon>Cytophagia</taxon>
        <taxon>Cytophagales</taxon>
        <taxon>Cyclobacteriaceae</taxon>
        <taxon>Algoriphagus</taxon>
    </lineage>
</organism>
<accession>A0ABY1NYG8</accession>
<keyword evidence="2" id="KW-1185">Reference proteome</keyword>
<dbReference type="EMBL" id="FXUA01000003">
    <property type="protein sequence ID" value="SMP22109.1"/>
    <property type="molecule type" value="Genomic_DNA"/>
</dbReference>
<name>A0ABY1NYG8_9BACT</name>
<dbReference type="RefSeq" id="WP_283412916.1">
    <property type="nucleotide sequence ID" value="NZ_FXUA01000003.1"/>
</dbReference>
<evidence type="ECO:0000313" key="1">
    <source>
        <dbReference type="EMBL" id="SMP22109.1"/>
    </source>
</evidence>
<gene>
    <name evidence="1" type="ORF">SAMN06265367_103402</name>
</gene>
<comment type="caution">
    <text evidence="1">The sequence shown here is derived from an EMBL/GenBank/DDBJ whole genome shotgun (WGS) entry which is preliminary data.</text>
</comment>
<evidence type="ECO:0000313" key="2">
    <source>
        <dbReference type="Proteomes" id="UP001157915"/>
    </source>
</evidence>